<keyword evidence="13 16" id="KW-0238">DNA-binding</keyword>
<evidence type="ECO:0000256" key="16">
    <source>
        <dbReference type="HAMAP-Rule" id="MF_01113"/>
    </source>
</evidence>
<dbReference type="InterPro" id="IPR043502">
    <property type="entry name" value="DNA/RNA_pol_sf"/>
</dbReference>
<comment type="catalytic activity">
    <reaction evidence="15 16">
        <text>DNA(n) + a 2'-deoxyribonucleoside 5'-triphosphate = DNA(n+1) + diphosphate</text>
        <dbReference type="Rhea" id="RHEA:22508"/>
        <dbReference type="Rhea" id="RHEA-COMP:17339"/>
        <dbReference type="Rhea" id="RHEA-COMP:17340"/>
        <dbReference type="ChEBI" id="CHEBI:33019"/>
        <dbReference type="ChEBI" id="CHEBI:61560"/>
        <dbReference type="ChEBI" id="CHEBI:173112"/>
        <dbReference type="EC" id="2.7.7.7"/>
    </reaction>
</comment>
<dbReference type="PROSITE" id="PS50173">
    <property type="entry name" value="UMUC"/>
    <property type="match status" value="1"/>
</dbReference>
<proteinExistence type="inferred from homology"/>
<feature type="active site" evidence="16">
    <location>
        <position position="104"/>
    </location>
</feature>
<dbReference type="CDD" id="cd03586">
    <property type="entry name" value="PolY_Pol_IV_kappa"/>
    <property type="match status" value="1"/>
</dbReference>
<dbReference type="GO" id="GO:0009432">
    <property type="term" value="P:SOS response"/>
    <property type="evidence" value="ECO:0007669"/>
    <property type="project" value="TreeGrafter"/>
</dbReference>
<evidence type="ECO:0000256" key="1">
    <source>
        <dbReference type="ARBA" id="ARBA00004496"/>
    </source>
</evidence>
<dbReference type="RefSeq" id="WP_091792296.1">
    <property type="nucleotide sequence ID" value="NZ_FNAF01000013.1"/>
</dbReference>
<comment type="cofactor">
    <cofactor evidence="16">
        <name>Mg(2+)</name>
        <dbReference type="ChEBI" id="CHEBI:18420"/>
    </cofactor>
    <text evidence="16">Binds 2 magnesium ions per subunit.</text>
</comment>
<dbReference type="NCBIfam" id="NF002677">
    <property type="entry name" value="PRK02406.1"/>
    <property type="match status" value="1"/>
</dbReference>
<evidence type="ECO:0000256" key="3">
    <source>
        <dbReference type="ARBA" id="ARBA00011245"/>
    </source>
</evidence>
<evidence type="ECO:0000256" key="8">
    <source>
        <dbReference type="ARBA" id="ARBA00022705"/>
    </source>
</evidence>
<dbReference type="Pfam" id="PF00817">
    <property type="entry name" value="IMS"/>
    <property type="match status" value="1"/>
</dbReference>
<dbReference type="Gene3D" id="3.30.70.270">
    <property type="match status" value="1"/>
</dbReference>
<dbReference type="InterPro" id="IPR017961">
    <property type="entry name" value="DNA_pol_Y-fam_little_finger"/>
</dbReference>
<accession>A0A1G6ZIZ7</accession>
<keyword evidence="8 16" id="KW-0235">DNA replication</keyword>
<keyword evidence="6 16" id="KW-0808">Transferase</keyword>
<name>A0A1G6ZIZ7_PEPNI</name>
<dbReference type="FunFam" id="3.40.1170.60:FF:000001">
    <property type="entry name" value="DNA polymerase IV"/>
    <property type="match status" value="1"/>
</dbReference>
<keyword evidence="4 16" id="KW-0515">Mutator protein</keyword>
<dbReference type="STRING" id="2741.SAMN04489866_11340"/>
<comment type="subunit">
    <text evidence="3 16">Monomer.</text>
</comment>
<keyword evidence="10 16" id="KW-0227">DNA damage</keyword>
<comment type="subcellular location">
    <subcellularLocation>
        <location evidence="1 16">Cytoplasm</location>
    </subcellularLocation>
</comment>
<evidence type="ECO:0000313" key="19">
    <source>
        <dbReference type="Proteomes" id="UP000198995"/>
    </source>
</evidence>
<evidence type="ECO:0000256" key="9">
    <source>
        <dbReference type="ARBA" id="ARBA00022723"/>
    </source>
</evidence>
<dbReference type="OrthoDB" id="9808813at2"/>
<keyword evidence="12 16" id="KW-0239">DNA-directed DNA polymerase</keyword>
<keyword evidence="5 16" id="KW-0963">Cytoplasm</keyword>
<feature type="site" description="Substrate discrimination" evidence="16">
    <location>
        <position position="13"/>
    </location>
</feature>
<keyword evidence="14 16" id="KW-0234">DNA repair</keyword>
<dbReference type="Proteomes" id="UP000198995">
    <property type="component" value="Unassembled WGS sequence"/>
</dbReference>
<dbReference type="FunFam" id="3.30.1490.100:FF:000004">
    <property type="entry name" value="DNA polymerase IV"/>
    <property type="match status" value="1"/>
</dbReference>
<dbReference type="InterPro" id="IPR001126">
    <property type="entry name" value="UmuC"/>
</dbReference>
<feature type="binding site" evidence="16">
    <location>
        <position position="103"/>
    </location>
    <ligand>
        <name>Mg(2+)</name>
        <dbReference type="ChEBI" id="CHEBI:18420"/>
    </ligand>
</feature>
<evidence type="ECO:0000259" key="17">
    <source>
        <dbReference type="PROSITE" id="PS50173"/>
    </source>
</evidence>
<gene>
    <name evidence="16" type="primary">dinB</name>
    <name evidence="18" type="ORF">SAMN04489866_11340</name>
</gene>
<dbReference type="Gene3D" id="3.40.1170.60">
    <property type="match status" value="1"/>
</dbReference>
<dbReference type="GO" id="GO:0042276">
    <property type="term" value="P:error-prone translesion synthesis"/>
    <property type="evidence" value="ECO:0007669"/>
    <property type="project" value="TreeGrafter"/>
</dbReference>
<organism evidence="18 19">
    <name type="scientific">Peptococcus niger</name>
    <dbReference type="NCBI Taxonomy" id="2741"/>
    <lineage>
        <taxon>Bacteria</taxon>
        <taxon>Bacillati</taxon>
        <taxon>Bacillota</taxon>
        <taxon>Clostridia</taxon>
        <taxon>Eubacteriales</taxon>
        <taxon>Peptococcaceae</taxon>
        <taxon>Peptococcus</taxon>
    </lineage>
</organism>
<dbReference type="PANTHER" id="PTHR11076">
    <property type="entry name" value="DNA REPAIR POLYMERASE UMUC / TRANSFERASE FAMILY MEMBER"/>
    <property type="match status" value="1"/>
</dbReference>
<dbReference type="Pfam" id="PF11799">
    <property type="entry name" value="IMS_C"/>
    <property type="match status" value="1"/>
</dbReference>
<evidence type="ECO:0000256" key="5">
    <source>
        <dbReference type="ARBA" id="ARBA00022490"/>
    </source>
</evidence>
<protein>
    <recommendedName>
        <fullName evidence="16">DNA polymerase IV</fullName>
        <shortName evidence="16">Pol IV</shortName>
        <ecNumber evidence="16">2.7.7.7</ecNumber>
    </recommendedName>
</protein>
<feature type="domain" description="UmuC" evidence="17">
    <location>
        <begin position="4"/>
        <end position="185"/>
    </location>
</feature>
<keyword evidence="19" id="KW-1185">Reference proteome</keyword>
<keyword evidence="9 16" id="KW-0479">Metal-binding</keyword>
<keyword evidence="7 16" id="KW-0548">Nucleotidyltransferase</keyword>
<dbReference type="GO" id="GO:0006261">
    <property type="term" value="P:DNA-templated DNA replication"/>
    <property type="evidence" value="ECO:0007669"/>
    <property type="project" value="UniProtKB-UniRule"/>
</dbReference>
<dbReference type="AlphaFoldDB" id="A0A1G6ZIZ7"/>
<dbReference type="EMBL" id="FNAF01000013">
    <property type="protein sequence ID" value="SDE02481.1"/>
    <property type="molecule type" value="Genomic_DNA"/>
</dbReference>
<dbReference type="InterPro" id="IPR022880">
    <property type="entry name" value="DNApol_IV"/>
</dbReference>
<dbReference type="GO" id="GO:0005829">
    <property type="term" value="C:cytosol"/>
    <property type="evidence" value="ECO:0007669"/>
    <property type="project" value="TreeGrafter"/>
</dbReference>
<evidence type="ECO:0000256" key="7">
    <source>
        <dbReference type="ARBA" id="ARBA00022695"/>
    </source>
</evidence>
<dbReference type="Gene3D" id="3.30.1490.100">
    <property type="entry name" value="DNA polymerase, Y-family, little finger domain"/>
    <property type="match status" value="1"/>
</dbReference>
<evidence type="ECO:0000256" key="13">
    <source>
        <dbReference type="ARBA" id="ARBA00023125"/>
    </source>
</evidence>
<comment type="function">
    <text evidence="16">Poorly processive, error-prone DNA polymerase involved in untargeted mutagenesis. Copies undamaged DNA at stalled replication forks, which arise in vivo from mismatched or misaligned primer ends. These misaligned primers can be extended by PolIV. Exhibits no 3'-5' exonuclease (proofreading) activity. May be involved in translesional synthesis, in conjunction with the beta clamp from PolIII.</text>
</comment>
<evidence type="ECO:0000256" key="12">
    <source>
        <dbReference type="ARBA" id="ARBA00022932"/>
    </source>
</evidence>
<dbReference type="InterPro" id="IPR043128">
    <property type="entry name" value="Rev_trsase/Diguanyl_cyclase"/>
</dbReference>
<keyword evidence="11 16" id="KW-0460">Magnesium</keyword>
<reference evidence="18 19" key="1">
    <citation type="submission" date="2016-10" db="EMBL/GenBank/DDBJ databases">
        <authorList>
            <person name="de Groot N.N."/>
        </authorList>
    </citation>
    <scope>NUCLEOTIDE SEQUENCE [LARGE SCALE GENOMIC DNA]</scope>
    <source>
        <strain evidence="18 19">DSM 20475</strain>
    </source>
</reference>
<evidence type="ECO:0000256" key="14">
    <source>
        <dbReference type="ARBA" id="ARBA00023204"/>
    </source>
</evidence>
<evidence type="ECO:0000256" key="11">
    <source>
        <dbReference type="ARBA" id="ARBA00022842"/>
    </source>
</evidence>
<sequence>MRRILHIDMDAFFASVEQRDNPALKGKPVIVAGASDNRGVVTTASYEARAYGVHSAMPIMQAKRLCPQGIYVPVRKGVYRAESKIIMGLFRKVTPLVEVLSVDEAFLDVTEQTADMAQAVHLAAAIQRRLFELRQLTCSVGVSYQKFAAKLASDFNKPAGLTVIEERHFKDLVWSLPVERMMGIGPRSRSLLEAEGLYTIGQLAQVNPLLLQNLLGKRATDIYQRANGLDPRPVIVERDVKSVGREQTFPKDIVSRPILEKILSDLVADVSRRLRRQELLVKTVTLKWRLTDFTTHTRQVQLPRATNHFDLLWRASLSLLNECAHGEPWRLIGMTASQLVGEKEADVQLSFFDDAVQKAAKSNRLTGLIKDLQEKYGKDRIMRANALSGHQHEEEGQWK</sequence>
<evidence type="ECO:0000256" key="15">
    <source>
        <dbReference type="ARBA" id="ARBA00049244"/>
    </source>
</evidence>
<dbReference type="InterPro" id="IPR036775">
    <property type="entry name" value="DNA_pol_Y-fam_lit_finger_sf"/>
</dbReference>
<evidence type="ECO:0000256" key="4">
    <source>
        <dbReference type="ARBA" id="ARBA00022457"/>
    </source>
</evidence>
<dbReference type="GO" id="GO:0003684">
    <property type="term" value="F:damaged DNA binding"/>
    <property type="evidence" value="ECO:0007669"/>
    <property type="project" value="InterPro"/>
</dbReference>
<dbReference type="SUPFAM" id="SSF56672">
    <property type="entry name" value="DNA/RNA polymerases"/>
    <property type="match status" value="1"/>
</dbReference>
<feature type="binding site" evidence="16">
    <location>
        <position position="8"/>
    </location>
    <ligand>
        <name>Mg(2+)</name>
        <dbReference type="ChEBI" id="CHEBI:18420"/>
    </ligand>
</feature>
<dbReference type="EC" id="2.7.7.7" evidence="16"/>
<evidence type="ECO:0000256" key="6">
    <source>
        <dbReference type="ARBA" id="ARBA00022679"/>
    </source>
</evidence>
<comment type="similarity">
    <text evidence="2 16">Belongs to the DNA polymerase type-Y family.</text>
</comment>
<dbReference type="SUPFAM" id="SSF100879">
    <property type="entry name" value="Lesion bypass DNA polymerase (Y-family), little finger domain"/>
    <property type="match status" value="1"/>
</dbReference>
<evidence type="ECO:0000256" key="2">
    <source>
        <dbReference type="ARBA" id="ARBA00010945"/>
    </source>
</evidence>
<dbReference type="PANTHER" id="PTHR11076:SF33">
    <property type="entry name" value="DNA POLYMERASE KAPPA"/>
    <property type="match status" value="1"/>
</dbReference>
<evidence type="ECO:0000313" key="18">
    <source>
        <dbReference type="EMBL" id="SDE02481.1"/>
    </source>
</evidence>
<dbReference type="InterPro" id="IPR050116">
    <property type="entry name" value="DNA_polymerase-Y"/>
</dbReference>
<dbReference type="Gene3D" id="1.10.150.20">
    <property type="entry name" value="5' to 3' exonuclease, C-terminal subdomain"/>
    <property type="match status" value="1"/>
</dbReference>
<dbReference type="HAMAP" id="MF_01113">
    <property type="entry name" value="DNApol_IV"/>
    <property type="match status" value="1"/>
</dbReference>
<evidence type="ECO:0000256" key="10">
    <source>
        <dbReference type="ARBA" id="ARBA00022763"/>
    </source>
</evidence>
<dbReference type="GO" id="GO:0006281">
    <property type="term" value="P:DNA repair"/>
    <property type="evidence" value="ECO:0007669"/>
    <property type="project" value="UniProtKB-UniRule"/>
</dbReference>
<dbReference type="GO" id="GO:0000287">
    <property type="term" value="F:magnesium ion binding"/>
    <property type="evidence" value="ECO:0007669"/>
    <property type="project" value="UniProtKB-UniRule"/>
</dbReference>
<dbReference type="GO" id="GO:0003887">
    <property type="term" value="F:DNA-directed DNA polymerase activity"/>
    <property type="evidence" value="ECO:0007669"/>
    <property type="project" value="UniProtKB-UniRule"/>
</dbReference>